<evidence type="ECO:0000256" key="1">
    <source>
        <dbReference type="SAM" id="MobiDB-lite"/>
    </source>
</evidence>
<dbReference type="InterPro" id="IPR010679">
    <property type="entry name" value="DUF1254"/>
</dbReference>
<evidence type="ECO:0000259" key="2">
    <source>
        <dbReference type="Pfam" id="PF06863"/>
    </source>
</evidence>
<dbReference type="Proteomes" id="UP000267164">
    <property type="component" value="Chromosome"/>
</dbReference>
<dbReference type="Pfam" id="PF06863">
    <property type="entry name" value="DUF1254"/>
    <property type="match status" value="1"/>
</dbReference>
<dbReference type="EMBL" id="CP032568">
    <property type="protein sequence ID" value="AYF79073.1"/>
    <property type="molecule type" value="Genomic_DNA"/>
</dbReference>
<feature type="region of interest" description="Disordered" evidence="1">
    <location>
        <begin position="152"/>
        <end position="254"/>
    </location>
</feature>
<feature type="domain" description="DUF1254" evidence="2">
    <location>
        <begin position="72"/>
        <end position="125"/>
    </location>
</feature>
<name>A0A386ZNZ6_9NOCA</name>
<keyword evidence="4" id="KW-1185">Reference proteome</keyword>
<gene>
    <name evidence="3" type="ORF">D7D52_15860</name>
</gene>
<dbReference type="OrthoDB" id="40820at2"/>
<proteinExistence type="predicted"/>
<evidence type="ECO:0000313" key="3">
    <source>
        <dbReference type="EMBL" id="AYF79073.1"/>
    </source>
</evidence>
<dbReference type="KEGG" id="nyu:D7D52_15860"/>
<dbReference type="AlphaFoldDB" id="A0A386ZNZ6"/>
<evidence type="ECO:0000313" key="4">
    <source>
        <dbReference type="Proteomes" id="UP000267164"/>
    </source>
</evidence>
<organism evidence="3 4">
    <name type="scientific">Nocardia yunnanensis</name>
    <dbReference type="NCBI Taxonomy" id="2382165"/>
    <lineage>
        <taxon>Bacteria</taxon>
        <taxon>Bacillati</taxon>
        <taxon>Actinomycetota</taxon>
        <taxon>Actinomycetes</taxon>
        <taxon>Mycobacteriales</taxon>
        <taxon>Nocardiaceae</taxon>
        <taxon>Nocardia</taxon>
    </lineage>
</organism>
<accession>A0A386ZNZ6</accession>
<reference evidence="3 4" key="1">
    <citation type="submission" date="2018-09" db="EMBL/GenBank/DDBJ databases">
        <title>Nocardia yunnanensis sp. nov., an actinomycete isolated from a soil sample.</title>
        <authorList>
            <person name="Zhang J."/>
        </authorList>
    </citation>
    <scope>NUCLEOTIDE SEQUENCE [LARGE SCALE GENOMIC DNA]</scope>
    <source>
        <strain evidence="3 4">CFHS0054</strain>
    </source>
</reference>
<dbReference type="SUPFAM" id="SSF160935">
    <property type="entry name" value="VPA0735-like"/>
    <property type="match status" value="1"/>
</dbReference>
<feature type="compositionally biased region" description="Basic and acidic residues" evidence="1">
    <location>
        <begin position="232"/>
        <end position="254"/>
    </location>
</feature>
<dbReference type="PANTHER" id="PTHR36509:SF2">
    <property type="entry name" value="BLL3101 PROTEIN"/>
    <property type="match status" value="1"/>
</dbReference>
<dbReference type="Gene3D" id="2.60.40.1610">
    <property type="entry name" value="Domain of unknown function DUF1254"/>
    <property type="match status" value="1"/>
</dbReference>
<dbReference type="PANTHER" id="PTHR36509">
    <property type="entry name" value="BLL3101 PROTEIN"/>
    <property type="match status" value="1"/>
</dbReference>
<sequence length="254" mass="27226">MGLVAALAVAAVACSKNSSESSSPTSSSAAPSAGDLAVQAYAYTYPLVSVEVTRRQSPNYPAPDPSIGAAPMNQLAPLHFLPDAKFTGVVRPNVDTLYTSMFFDVSQEPFVVSVPDMGGRYHLFQRHCHPGQDDRGPAQRGRYRLHPADQYRSAPGLAQGSGSRQVHPQPDPATVLGSVLREPVARPDPPRRQCAARSVGVDRLDPGQETRPGRAAGDRARPVGTGMAEGVVADRGRHGQERGQWLEDRTQRGR</sequence>
<dbReference type="InterPro" id="IPR037050">
    <property type="entry name" value="DUF1254_sf"/>
</dbReference>
<protein>
    <submittedName>
        <fullName evidence="3">DUF1254 domain-containing protein</fullName>
    </submittedName>
</protein>
<feature type="compositionally biased region" description="Basic and acidic residues" evidence="1">
    <location>
        <begin position="200"/>
        <end position="221"/>
    </location>
</feature>